<keyword evidence="2" id="KW-1133">Transmembrane helix</keyword>
<name>A0ABP1R884_9HEXA</name>
<feature type="region of interest" description="Disordered" evidence="1">
    <location>
        <begin position="78"/>
        <end position="100"/>
    </location>
</feature>
<feature type="transmembrane region" description="Helical" evidence="2">
    <location>
        <begin position="240"/>
        <end position="263"/>
    </location>
</feature>
<protein>
    <submittedName>
        <fullName evidence="3">Uncharacterized protein</fullName>
    </submittedName>
</protein>
<keyword evidence="2" id="KW-0472">Membrane</keyword>
<sequence length="317" mass="33867">MGKKDIQQGDEESRGLCRQCLSVLQCCQLPAATGVKIVSIISILIGLVFCCLGVWTIIVTTNNNELAPRNQVVFEIPQSSPVNNNGQPAQSVHSAVANAGEQDTISTQSSLFDTSNVYISSSSSSSSSGAAPPPASPASSSSSSSSGGASSSTSTSSSSSHGGGSNSWPLSSVSTSKGPSGRKPPVMNHVGPKKLIPLSNYHTYLLILGIISVCVGFIRTVASIFLLWNSVEKHSKSPGVFWILLNVVGTVGLLVFLCVTLNVTGFINDFPWRPMPVQNDRFNFYLLLAMFRIVCICDIFLTFYFVLVVMWFLRTVN</sequence>
<feature type="compositionally biased region" description="Low complexity" evidence="1">
    <location>
        <begin position="137"/>
        <end position="160"/>
    </location>
</feature>
<reference evidence="3 4" key="1">
    <citation type="submission" date="2024-08" db="EMBL/GenBank/DDBJ databases">
        <authorList>
            <person name="Cucini C."/>
            <person name="Frati F."/>
        </authorList>
    </citation>
    <scope>NUCLEOTIDE SEQUENCE [LARGE SCALE GENOMIC DNA]</scope>
</reference>
<keyword evidence="2" id="KW-0812">Transmembrane</keyword>
<feature type="transmembrane region" description="Helical" evidence="2">
    <location>
        <begin position="284"/>
        <end position="313"/>
    </location>
</feature>
<keyword evidence="4" id="KW-1185">Reference proteome</keyword>
<feature type="compositionally biased region" description="Polar residues" evidence="1">
    <location>
        <begin position="166"/>
        <end position="178"/>
    </location>
</feature>
<proteinExistence type="predicted"/>
<comment type="caution">
    <text evidence="3">The sequence shown here is derived from an EMBL/GenBank/DDBJ whole genome shotgun (WGS) entry which is preliminary data.</text>
</comment>
<feature type="compositionally biased region" description="Polar residues" evidence="1">
    <location>
        <begin position="78"/>
        <end position="93"/>
    </location>
</feature>
<evidence type="ECO:0000313" key="3">
    <source>
        <dbReference type="EMBL" id="CAL8122440.1"/>
    </source>
</evidence>
<feature type="transmembrane region" description="Helical" evidence="2">
    <location>
        <begin position="37"/>
        <end position="59"/>
    </location>
</feature>
<evidence type="ECO:0000313" key="4">
    <source>
        <dbReference type="Proteomes" id="UP001642540"/>
    </source>
</evidence>
<evidence type="ECO:0000256" key="1">
    <source>
        <dbReference type="SAM" id="MobiDB-lite"/>
    </source>
</evidence>
<feature type="transmembrane region" description="Helical" evidence="2">
    <location>
        <begin position="203"/>
        <end position="228"/>
    </location>
</feature>
<organism evidence="3 4">
    <name type="scientific">Orchesella dallaii</name>
    <dbReference type="NCBI Taxonomy" id="48710"/>
    <lineage>
        <taxon>Eukaryota</taxon>
        <taxon>Metazoa</taxon>
        <taxon>Ecdysozoa</taxon>
        <taxon>Arthropoda</taxon>
        <taxon>Hexapoda</taxon>
        <taxon>Collembola</taxon>
        <taxon>Entomobryomorpha</taxon>
        <taxon>Entomobryoidea</taxon>
        <taxon>Orchesellidae</taxon>
        <taxon>Orchesellinae</taxon>
        <taxon>Orchesella</taxon>
    </lineage>
</organism>
<feature type="region of interest" description="Disordered" evidence="1">
    <location>
        <begin position="123"/>
        <end position="188"/>
    </location>
</feature>
<evidence type="ECO:0000256" key="2">
    <source>
        <dbReference type="SAM" id="Phobius"/>
    </source>
</evidence>
<dbReference type="EMBL" id="CAXLJM020000068">
    <property type="protein sequence ID" value="CAL8122440.1"/>
    <property type="molecule type" value="Genomic_DNA"/>
</dbReference>
<gene>
    <name evidence="3" type="ORF">ODALV1_LOCUS19805</name>
</gene>
<accession>A0ABP1R884</accession>
<dbReference type="Proteomes" id="UP001642540">
    <property type="component" value="Unassembled WGS sequence"/>
</dbReference>